<organism evidence="5 6">
    <name type="scientific">Bacillus chungangensis</name>
    <dbReference type="NCBI Taxonomy" id="587633"/>
    <lineage>
        <taxon>Bacteria</taxon>
        <taxon>Bacillati</taxon>
        <taxon>Bacillota</taxon>
        <taxon>Bacilli</taxon>
        <taxon>Bacillales</taxon>
        <taxon>Bacillaceae</taxon>
        <taxon>Bacillus</taxon>
    </lineage>
</organism>
<evidence type="ECO:0000256" key="3">
    <source>
        <dbReference type="SAM" id="SignalP"/>
    </source>
</evidence>
<feature type="signal peptide" evidence="3">
    <location>
        <begin position="1"/>
        <end position="23"/>
    </location>
</feature>
<reference evidence="5 6" key="1">
    <citation type="submission" date="2023-07" db="EMBL/GenBank/DDBJ databases">
        <title>Genomic Encyclopedia of Type Strains, Phase IV (KMG-IV): sequencing the most valuable type-strain genomes for metagenomic binning, comparative biology and taxonomic classification.</title>
        <authorList>
            <person name="Goeker M."/>
        </authorList>
    </citation>
    <scope>NUCLEOTIDE SEQUENCE [LARGE SCALE GENOMIC DNA]</scope>
    <source>
        <strain evidence="5 6">DSM 23837</strain>
    </source>
</reference>
<feature type="compositionally biased region" description="Basic and acidic residues" evidence="2">
    <location>
        <begin position="205"/>
        <end position="251"/>
    </location>
</feature>
<feature type="region of interest" description="Disordered" evidence="2">
    <location>
        <begin position="203"/>
        <end position="251"/>
    </location>
</feature>
<feature type="domain" description="SLH" evidence="4">
    <location>
        <begin position="84"/>
        <end position="147"/>
    </location>
</feature>
<dbReference type="EMBL" id="JAUSTT010000018">
    <property type="protein sequence ID" value="MDQ0177112.1"/>
    <property type="molecule type" value="Genomic_DNA"/>
</dbReference>
<evidence type="ECO:0000259" key="4">
    <source>
        <dbReference type="PROSITE" id="PS51272"/>
    </source>
</evidence>
<evidence type="ECO:0000313" key="5">
    <source>
        <dbReference type="EMBL" id="MDQ0177112.1"/>
    </source>
</evidence>
<evidence type="ECO:0000313" key="6">
    <source>
        <dbReference type="Proteomes" id="UP001223586"/>
    </source>
</evidence>
<dbReference type="Proteomes" id="UP001223586">
    <property type="component" value="Unassembled WGS sequence"/>
</dbReference>
<dbReference type="Pfam" id="PF01832">
    <property type="entry name" value="Glucosaminidase"/>
    <property type="match status" value="1"/>
</dbReference>
<dbReference type="Gene3D" id="1.10.530.10">
    <property type="match status" value="1"/>
</dbReference>
<dbReference type="InterPro" id="IPR051465">
    <property type="entry name" value="Cell_Envelope_Struct_Comp"/>
</dbReference>
<dbReference type="PROSITE" id="PS51272">
    <property type="entry name" value="SLH"/>
    <property type="match status" value="3"/>
</dbReference>
<dbReference type="InterPro" id="IPR002901">
    <property type="entry name" value="MGlyc_endo_b_GlcNAc-like_dom"/>
</dbReference>
<proteinExistence type="predicted"/>
<feature type="domain" description="SLH" evidence="4">
    <location>
        <begin position="148"/>
        <end position="209"/>
    </location>
</feature>
<dbReference type="SMART" id="SM00047">
    <property type="entry name" value="LYZ2"/>
    <property type="match status" value="1"/>
</dbReference>
<name>A0ABT9WUX9_9BACI</name>
<comment type="caution">
    <text evidence="5">The sequence shown here is derived from an EMBL/GenBank/DDBJ whole genome shotgun (WGS) entry which is preliminary data.</text>
</comment>
<keyword evidence="6" id="KW-1185">Reference proteome</keyword>
<evidence type="ECO:0000256" key="2">
    <source>
        <dbReference type="SAM" id="MobiDB-lite"/>
    </source>
</evidence>
<dbReference type="InterPro" id="IPR001119">
    <property type="entry name" value="SLH_dom"/>
</dbReference>
<keyword evidence="1 3" id="KW-0732">Signal</keyword>
<sequence>MKKWKLFFVAFLMAISVSFPAAAAQKDDITGHYYEQDMRTLISKGIIAGNGNGVYAPDGNVTRAEFAAFIDRILGLTDDSAEPSKMIFSDVILGKWYTGSIHAAVKTGIVSGYPNGTFKPNNKITRQEMASLVDRALQYKGISAEKAPLTFNDSRQINPVFHDSIQRLLSLKVIINDGTFGPEVKATRGETAAVLNRMLQIIETPPKEEHPSIETPSKEEPATPEPSKPDASKDEPDKQEPSKPELPKEEALASDYQLAVISENGDLQNNKMFKTFEEARNNATDNHVIMKGKDIVWMKTGVAATNKFTILYDSPALKGEGRTYVNAGTEMKFLDATEKAVKVELAGAVSYVAQSNVKLIPPALSKGRSYYIASRGDLIHYIYNPIANTTVATGVIGKAPAFMAEGQKYYSWDGISFTNESGQEVGEAYQYFTFLPLHSKSNYTAEELDNYLLHQYPDTYKKQYPTSPLLGTGAIFKEMEEKYHVNALYFMAHAIHESAWGTSKIAQDKKNLFGMGASDGNAYEKAYTYASFEDSIKEVAEYVSKAYHNPTSKYSNTVWGRTNLNYYQGAAIGNKAVGMNVRYASDPYWGEKIAGYMYRADQYLGGKDRNQLTLAVVNTENLKVRSGAGTGNAELYTYKIVGIPMIIHEEVQAEGATWYKISLDSNPNEHGFVYSNGSLGQYVKKIPLAN</sequence>
<accession>A0ABT9WUX9</accession>
<evidence type="ECO:0000256" key="1">
    <source>
        <dbReference type="ARBA" id="ARBA00022729"/>
    </source>
</evidence>
<feature type="chain" id="PRO_5046942760" evidence="3">
    <location>
        <begin position="24"/>
        <end position="690"/>
    </location>
</feature>
<dbReference type="RefSeq" id="WP_307230825.1">
    <property type="nucleotide sequence ID" value="NZ_JAUSTT010000018.1"/>
</dbReference>
<gene>
    <name evidence="5" type="ORF">J2S08_002991</name>
</gene>
<feature type="domain" description="SLH" evidence="4">
    <location>
        <begin position="21"/>
        <end position="83"/>
    </location>
</feature>
<protein>
    <submittedName>
        <fullName evidence="5">Beta-N-acetylglucosaminidase</fullName>
    </submittedName>
</protein>
<dbReference type="PANTHER" id="PTHR43308:SF5">
    <property type="entry name" value="S-LAYER PROTEIN _ PEPTIDOGLYCAN ENDO-BETA-N-ACETYLGLUCOSAMINIDASE"/>
    <property type="match status" value="1"/>
</dbReference>
<dbReference type="PANTHER" id="PTHR43308">
    <property type="entry name" value="OUTER MEMBRANE PROTEIN ALPHA-RELATED"/>
    <property type="match status" value="1"/>
</dbReference>
<dbReference type="Pfam" id="PF00395">
    <property type="entry name" value="SLH"/>
    <property type="match status" value="2"/>
</dbReference>